<evidence type="ECO:0000256" key="1">
    <source>
        <dbReference type="ARBA" id="ARBA00005280"/>
    </source>
</evidence>
<dbReference type="InterPro" id="IPR045325">
    <property type="entry name" value="TMEM70/TMEM186/TMEM223"/>
</dbReference>
<dbReference type="AlphaFoldDB" id="A0A0D8XYA9"/>
<feature type="transmembrane region" description="Helical" evidence="2">
    <location>
        <begin position="105"/>
        <end position="128"/>
    </location>
</feature>
<protein>
    <submittedName>
        <fullName evidence="3">Uncharacterized protein</fullName>
    </submittedName>
</protein>
<gene>
    <name evidence="3" type="ORF">DICVIV_04199</name>
</gene>
<evidence type="ECO:0000313" key="4">
    <source>
        <dbReference type="Proteomes" id="UP000053766"/>
    </source>
</evidence>
<keyword evidence="4" id="KW-1185">Reference proteome</keyword>
<dbReference type="GO" id="GO:0031966">
    <property type="term" value="C:mitochondrial membrane"/>
    <property type="evidence" value="ECO:0007669"/>
    <property type="project" value="TreeGrafter"/>
</dbReference>
<evidence type="ECO:0000256" key="2">
    <source>
        <dbReference type="SAM" id="Phobius"/>
    </source>
</evidence>
<dbReference type="EMBL" id="KN716227">
    <property type="protein sequence ID" value="KJH49653.1"/>
    <property type="molecule type" value="Genomic_DNA"/>
</dbReference>
<reference evidence="4" key="2">
    <citation type="journal article" date="2016" name="Sci. Rep.">
        <title>Dictyocaulus viviparus genome, variome and transcriptome elucidate lungworm biology and support future intervention.</title>
        <authorList>
            <person name="McNulty S.N."/>
            <person name="Strube C."/>
            <person name="Rosa B.A."/>
            <person name="Martin J.C."/>
            <person name="Tyagi R."/>
            <person name="Choi Y.J."/>
            <person name="Wang Q."/>
            <person name="Hallsworth Pepin K."/>
            <person name="Zhang X."/>
            <person name="Ozersky P."/>
            <person name="Wilson R.K."/>
            <person name="Sternberg P.W."/>
            <person name="Gasser R.B."/>
            <person name="Mitreva M."/>
        </authorList>
    </citation>
    <scope>NUCLEOTIDE SEQUENCE [LARGE SCALE GENOMIC DNA]</scope>
    <source>
        <strain evidence="4">HannoverDv2000</strain>
    </source>
</reference>
<dbReference type="PANTHER" id="PTHR13281">
    <property type="entry name" value="TRANSMEMBRANE PROTEIN 70, MITOCHONDRIAL"/>
    <property type="match status" value="1"/>
</dbReference>
<evidence type="ECO:0000313" key="3">
    <source>
        <dbReference type="EMBL" id="KJH49653.1"/>
    </source>
</evidence>
<keyword evidence="2" id="KW-0812">Transmembrane</keyword>
<dbReference type="InterPro" id="IPR009724">
    <property type="entry name" value="TMEM70"/>
</dbReference>
<keyword evidence="2" id="KW-0472">Membrane</keyword>
<accession>A0A0D8XYA9</accession>
<dbReference type="OrthoDB" id="156886at2759"/>
<name>A0A0D8XYA9_DICVI</name>
<dbReference type="GO" id="GO:0033615">
    <property type="term" value="P:mitochondrial proton-transporting ATP synthase complex assembly"/>
    <property type="evidence" value="ECO:0007669"/>
    <property type="project" value="TreeGrafter"/>
</dbReference>
<dbReference type="PANTHER" id="PTHR13281:SF0">
    <property type="entry name" value="TRANSMEMBRANE PROTEIN 70, MITOCHONDRIAL"/>
    <property type="match status" value="1"/>
</dbReference>
<reference evidence="3 4" key="1">
    <citation type="submission" date="2013-11" db="EMBL/GenBank/DDBJ databases">
        <title>Draft genome of the bovine lungworm Dictyocaulus viviparus.</title>
        <authorList>
            <person name="Mitreva M."/>
        </authorList>
    </citation>
    <scope>NUCLEOTIDE SEQUENCE [LARGE SCALE GENOMIC DNA]</scope>
    <source>
        <strain evidence="3 4">HannoverDv2000</strain>
    </source>
</reference>
<dbReference type="Proteomes" id="UP000053766">
    <property type="component" value="Unassembled WGS sequence"/>
</dbReference>
<sequence length="224" mass="25071">MISQRLWLLRHPGKVLLVRQNSSTSLPHLVPLSTLKSDDIGHSILFCKETLPQGSSRTSHDILATGVLAAKILSLSSSVASAVMVPVISSYLWDAAAERPTMMLFVIGLCSCVANTFLVLLSFTPFLLHFLTKRFPINLYYNSDTKVFTSIHYNFFLRKMALRFKACEVVDAQVALNTSKIWIPLATAFVRNRPLLISLDRKAYVDKLAFDEMTENINIPASHD</sequence>
<proteinExistence type="inferred from homology"/>
<dbReference type="Pfam" id="PF06979">
    <property type="entry name" value="TMEM70"/>
    <property type="match status" value="1"/>
</dbReference>
<comment type="similarity">
    <text evidence="1">Belongs to the TMEM70 family.</text>
</comment>
<dbReference type="STRING" id="29172.A0A0D8XYA9"/>
<organism evidence="3 4">
    <name type="scientific">Dictyocaulus viviparus</name>
    <name type="common">Bovine lungworm</name>
    <dbReference type="NCBI Taxonomy" id="29172"/>
    <lineage>
        <taxon>Eukaryota</taxon>
        <taxon>Metazoa</taxon>
        <taxon>Ecdysozoa</taxon>
        <taxon>Nematoda</taxon>
        <taxon>Chromadorea</taxon>
        <taxon>Rhabditida</taxon>
        <taxon>Rhabditina</taxon>
        <taxon>Rhabditomorpha</taxon>
        <taxon>Strongyloidea</taxon>
        <taxon>Metastrongylidae</taxon>
        <taxon>Dictyocaulus</taxon>
    </lineage>
</organism>
<keyword evidence="2" id="KW-1133">Transmembrane helix</keyword>